<organism evidence="1 2">
    <name type="scientific">Marivirga atlantica</name>
    <dbReference type="NCBI Taxonomy" id="1548457"/>
    <lineage>
        <taxon>Bacteria</taxon>
        <taxon>Pseudomonadati</taxon>
        <taxon>Bacteroidota</taxon>
        <taxon>Cytophagia</taxon>
        <taxon>Cytophagales</taxon>
        <taxon>Marivirgaceae</taxon>
        <taxon>Marivirga</taxon>
    </lineage>
</organism>
<evidence type="ECO:0008006" key="3">
    <source>
        <dbReference type="Google" id="ProtNLM"/>
    </source>
</evidence>
<accession>A0A937AIP0</accession>
<proteinExistence type="predicted"/>
<dbReference type="EMBL" id="JAERQG010000001">
    <property type="protein sequence ID" value="MBL0764308.1"/>
    <property type="molecule type" value="Genomic_DNA"/>
</dbReference>
<gene>
    <name evidence="1" type="ORF">JKP34_03530</name>
</gene>
<sequence length="245" mass="27873">MIIILIFLAKQTVAQSIFEGRVLSLEDTSSIEGTHIYNLSNEQMAISLSDGSFTIQAEVSDTLYFSNINFDNRQFIIKNLAYSTIYLTPSNIQLEEVVVNNLPETAADFRKKLIGMEHQETNDFVPYGMKAGKPRGKVPAMYNLEKSKSLGSAIFHPLRSAVRAVNKEYKNKAKYYSLKAGKQDKISADKKFNRELVKELTSLEAEELTDFIKYLDIDPGFVEKASSYEIAVYVKEQYQLYVEEK</sequence>
<dbReference type="Proteomes" id="UP000642920">
    <property type="component" value="Unassembled WGS sequence"/>
</dbReference>
<dbReference type="AlphaFoldDB" id="A0A937AIP0"/>
<reference evidence="1" key="1">
    <citation type="submission" date="2021-01" db="EMBL/GenBank/DDBJ databases">
        <title>Marivirga sp. nov., isolated from intertidal surface sediments.</title>
        <authorList>
            <person name="Zhang M."/>
        </authorList>
    </citation>
    <scope>NUCLEOTIDE SEQUENCE</scope>
    <source>
        <strain evidence="1">SM1354</strain>
    </source>
</reference>
<protein>
    <recommendedName>
        <fullName evidence="3">CarboxypepD_reg-like domain-containing protein</fullName>
    </recommendedName>
</protein>
<name>A0A937AIP0_9BACT</name>
<evidence type="ECO:0000313" key="1">
    <source>
        <dbReference type="EMBL" id="MBL0764308.1"/>
    </source>
</evidence>
<comment type="caution">
    <text evidence="1">The sequence shown here is derived from an EMBL/GenBank/DDBJ whole genome shotgun (WGS) entry which is preliminary data.</text>
</comment>
<dbReference type="RefSeq" id="WP_201917772.1">
    <property type="nucleotide sequence ID" value="NZ_JAERQG010000001.1"/>
</dbReference>
<evidence type="ECO:0000313" key="2">
    <source>
        <dbReference type="Proteomes" id="UP000642920"/>
    </source>
</evidence>
<keyword evidence="2" id="KW-1185">Reference proteome</keyword>